<dbReference type="SUPFAM" id="SSF52279">
    <property type="entry name" value="Beta-D-glucan exohydrolase, C-terminal domain"/>
    <property type="match status" value="1"/>
</dbReference>
<keyword evidence="5 6" id="KW-0326">Glycosidase</keyword>
<dbReference type="InterPro" id="IPR001764">
    <property type="entry name" value="Glyco_hydro_3_N"/>
</dbReference>
<evidence type="ECO:0000256" key="6">
    <source>
        <dbReference type="RuleBase" id="RU361161"/>
    </source>
</evidence>
<dbReference type="Pfam" id="PF00933">
    <property type="entry name" value="Glyco_hydro_3"/>
    <property type="match status" value="1"/>
</dbReference>
<dbReference type="Proteomes" id="UP000019384">
    <property type="component" value="Unassembled WGS sequence"/>
</dbReference>
<proteinExistence type="inferred from homology"/>
<evidence type="ECO:0000256" key="1">
    <source>
        <dbReference type="ARBA" id="ARBA00000448"/>
    </source>
</evidence>
<dbReference type="HOGENOM" id="CLU_004542_4_0_1"/>
<keyword evidence="6" id="KW-0624">Polysaccharide degradation</keyword>
<evidence type="ECO:0000313" key="9">
    <source>
        <dbReference type="Proteomes" id="UP000019384"/>
    </source>
</evidence>
<dbReference type="FunFam" id="2.60.40.10:FF:000495">
    <property type="entry name" value="Periplasmic beta-glucosidase"/>
    <property type="match status" value="1"/>
</dbReference>
<dbReference type="EC" id="3.2.1.21" evidence="3 6"/>
<evidence type="ECO:0000256" key="2">
    <source>
        <dbReference type="ARBA" id="ARBA00005336"/>
    </source>
</evidence>
<dbReference type="EMBL" id="HG793130">
    <property type="protein sequence ID" value="CDK28775.1"/>
    <property type="molecule type" value="Genomic_DNA"/>
</dbReference>
<organism evidence="8 9">
    <name type="scientific">Kuraishia capsulata CBS 1993</name>
    <dbReference type="NCBI Taxonomy" id="1382522"/>
    <lineage>
        <taxon>Eukaryota</taxon>
        <taxon>Fungi</taxon>
        <taxon>Dikarya</taxon>
        <taxon>Ascomycota</taxon>
        <taxon>Saccharomycotina</taxon>
        <taxon>Pichiomycetes</taxon>
        <taxon>Pichiales</taxon>
        <taxon>Pichiaceae</taxon>
        <taxon>Kuraishia</taxon>
    </lineage>
</organism>
<dbReference type="PROSITE" id="PS51820">
    <property type="entry name" value="PA14"/>
    <property type="match status" value="1"/>
</dbReference>
<dbReference type="Pfam" id="PF01915">
    <property type="entry name" value="Glyco_hydro_3_C"/>
    <property type="match status" value="1"/>
</dbReference>
<dbReference type="InterPro" id="IPR037524">
    <property type="entry name" value="PA14/GLEYA"/>
</dbReference>
<dbReference type="SUPFAM" id="SSF51445">
    <property type="entry name" value="(Trans)glycosidases"/>
    <property type="match status" value="1"/>
</dbReference>
<dbReference type="Gene3D" id="2.60.40.10">
    <property type="entry name" value="Immunoglobulins"/>
    <property type="match status" value="1"/>
</dbReference>
<accession>W6MXF0</accession>
<evidence type="ECO:0000256" key="5">
    <source>
        <dbReference type="ARBA" id="ARBA00023295"/>
    </source>
</evidence>
<dbReference type="PANTHER" id="PTHR42715:SF27">
    <property type="entry name" value="BETA-GLUCOSIDASE-RELATED"/>
    <property type="match status" value="1"/>
</dbReference>
<protein>
    <recommendedName>
        <fullName evidence="3 6">beta-glucosidase</fullName>
        <ecNumber evidence="3 6">3.2.1.21</ecNumber>
    </recommendedName>
</protein>
<dbReference type="InterPro" id="IPR019800">
    <property type="entry name" value="Glyco_hydro_3_AS"/>
</dbReference>
<dbReference type="AlphaFoldDB" id="W6MXF0"/>
<dbReference type="SMART" id="SM01217">
    <property type="entry name" value="Fn3_like"/>
    <property type="match status" value="1"/>
</dbReference>
<dbReference type="OrthoDB" id="47059at2759"/>
<dbReference type="STRING" id="1382522.W6MXF0"/>
<dbReference type="UniPathway" id="UPA00696"/>
<keyword evidence="4 6" id="KW-0378">Hydrolase</keyword>
<dbReference type="PRINTS" id="PR00133">
    <property type="entry name" value="GLHYDRLASE3"/>
</dbReference>
<dbReference type="SMART" id="SM00758">
    <property type="entry name" value="PA14"/>
    <property type="match status" value="1"/>
</dbReference>
<dbReference type="Gene3D" id="3.20.20.300">
    <property type="entry name" value="Glycoside hydrolase, family 3, N-terminal domain"/>
    <property type="match status" value="1"/>
</dbReference>
<dbReference type="GO" id="GO:0008422">
    <property type="term" value="F:beta-glucosidase activity"/>
    <property type="evidence" value="ECO:0007669"/>
    <property type="project" value="UniProtKB-EC"/>
</dbReference>
<dbReference type="GeneID" id="34522153"/>
<comment type="pathway">
    <text evidence="6">Glycan metabolism; cellulose degradation.</text>
</comment>
<reference evidence="8" key="2">
    <citation type="submission" date="2014-02" db="EMBL/GenBank/DDBJ databases">
        <title>Complete DNA sequence of /Kuraishia capsulata/ illustrates novel genomic features among budding yeasts (/Saccharomycotina/).</title>
        <authorList>
            <person name="Morales L."/>
            <person name="Noel B."/>
            <person name="Porcel B."/>
            <person name="Marcet-Houben M."/>
            <person name="Hullo M-F."/>
            <person name="Sacerdot C."/>
            <person name="Tekaia F."/>
            <person name="Leh-Louis V."/>
            <person name="Despons L."/>
            <person name="Khanna V."/>
            <person name="Aury J-M."/>
            <person name="Barbe V."/>
            <person name="Couloux A."/>
            <person name="Labadie K."/>
            <person name="Pelletier E."/>
            <person name="Souciet J-L."/>
            <person name="Boekhout T."/>
            <person name="Gabaldon T."/>
            <person name="Wincker P."/>
            <person name="Dujon B."/>
        </authorList>
    </citation>
    <scope>NUCLEOTIDE SEQUENCE</scope>
    <source>
        <strain evidence="8">CBS 1993</strain>
    </source>
</reference>
<evidence type="ECO:0000259" key="7">
    <source>
        <dbReference type="PROSITE" id="PS51820"/>
    </source>
</evidence>
<feature type="domain" description="PA14" evidence="7">
    <location>
        <begin position="399"/>
        <end position="558"/>
    </location>
</feature>
<dbReference type="Pfam" id="PF14310">
    <property type="entry name" value="Fn3-like"/>
    <property type="match status" value="1"/>
</dbReference>
<comment type="similarity">
    <text evidence="2 6">Belongs to the glycosyl hydrolase 3 family.</text>
</comment>
<sequence>MASDLDIDSVLSQLSLDEKIKLISGIDFWHTAKIERLGVPSLRFSDGPNGVRGTKFFNGVPAGCFPCGTALGATFSKELLEEAGALMAKEAKAKAASVILGPTTNIARGPNGGRGFESFSEDPILNGLSGAAVIKGIQDNGIAATIKHFVCNDLEDNRNGVNSIVSPRALREIYLLPFQLAVRDSQPAAFMTAYNLVNGEHCSQSKFLLDDVLRKEWGFDGTVMSDWFGVYDSKSSIKGGLDIEMPGPPACRVPSTVTLGVKTGEIHINELNARVRNVLKLVKWCGRSGVKETDPETASNNTPETAALLRKIGRESIVLLKNEKEGLLPLKPTEKIAVIGQNAKYAAYCGGGSASLYAYYTTTPFEGISSKLDYDPAYALGCQTYKNLPALGDKLVRPDGSKGYTIKVYGTEEADGELIETLDLTTSYMLLFDYLHPKIKNDYFFFHIEGKLTPEEDGTYIFGLSVSGTAQLFVDGKLVVDNKTKQTVGQSFFGSGTIEQTGTIDLKAGQTYDVKIVFGSAPTMTVRNEHAQVLQGAGGLQFGFDRVISAEEEILKAVEVAKQNDKVVLCVGLNQEFESEGFDRPHLKLPGLTDRLVEEVLKANPNTVIVNQTGTPVEMPWADKAPAVLQAWFGGNEGGNAIADVLFGDYNPSGKLSLSFPLRFQDNPAYLNFKSNNNQCLYGEDVYIGHRYYEAIDRPVLFPFGHGLSYTSFELSDFSVKKTESDIKVSLKVSNVGKIDGAEVVQVYVAPTAPAITRPPKELKDYTKVFVPAGESKTVEISVPLKYATAYFDAYQEQWCCQADKYEILVGTSSDKTVSAGSIEIEKTFFWSGV</sequence>
<evidence type="ECO:0000256" key="4">
    <source>
        <dbReference type="ARBA" id="ARBA00022801"/>
    </source>
</evidence>
<gene>
    <name evidence="8" type="ORF">KUCA_T00004760001</name>
</gene>
<dbReference type="InterPro" id="IPR036881">
    <property type="entry name" value="Glyco_hydro_3_C_sf"/>
</dbReference>
<dbReference type="Gene3D" id="3.40.50.1700">
    <property type="entry name" value="Glycoside hydrolase family 3 C-terminal domain"/>
    <property type="match status" value="1"/>
</dbReference>
<dbReference type="PANTHER" id="PTHR42715">
    <property type="entry name" value="BETA-GLUCOSIDASE"/>
    <property type="match status" value="1"/>
</dbReference>
<reference evidence="8" key="1">
    <citation type="submission" date="2013-12" db="EMBL/GenBank/DDBJ databases">
        <authorList>
            <person name="Genoscope - CEA"/>
        </authorList>
    </citation>
    <scope>NUCLEOTIDE SEQUENCE</scope>
    <source>
        <strain evidence="8">CBS 1993</strain>
    </source>
</reference>
<dbReference type="Pfam" id="PF07691">
    <property type="entry name" value="PA14"/>
    <property type="match status" value="1"/>
</dbReference>
<dbReference type="InterPro" id="IPR002772">
    <property type="entry name" value="Glyco_hydro_3_C"/>
</dbReference>
<evidence type="ECO:0000313" key="8">
    <source>
        <dbReference type="EMBL" id="CDK28775.1"/>
    </source>
</evidence>
<name>W6MXF0_9ASCO</name>
<evidence type="ECO:0000256" key="3">
    <source>
        <dbReference type="ARBA" id="ARBA00012744"/>
    </source>
</evidence>
<dbReference type="InterPro" id="IPR013783">
    <property type="entry name" value="Ig-like_fold"/>
</dbReference>
<keyword evidence="6" id="KW-0119">Carbohydrate metabolism</keyword>
<comment type="catalytic activity">
    <reaction evidence="1 6">
        <text>Hydrolysis of terminal, non-reducing beta-D-glucosyl residues with release of beta-D-glucose.</text>
        <dbReference type="EC" id="3.2.1.21"/>
    </reaction>
</comment>
<dbReference type="PROSITE" id="PS00775">
    <property type="entry name" value="GLYCOSYL_HYDROL_F3"/>
    <property type="match status" value="1"/>
</dbReference>
<dbReference type="Gene3D" id="2.60.120.260">
    <property type="entry name" value="Galactose-binding domain-like"/>
    <property type="match status" value="1"/>
</dbReference>
<dbReference type="InterPro" id="IPR017853">
    <property type="entry name" value="GH"/>
</dbReference>
<dbReference type="InterPro" id="IPR011658">
    <property type="entry name" value="PA14_dom"/>
</dbReference>
<dbReference type="RefSeq" id="XP_022460765.1">
    <property type="nucleotide sequence ID" value="XM_022605707.1"/>
</dbReference>
<dbReference type="GO" id="GO:0030245">
    <property type="term" value="P:cellulose catabolic process"/>
    <property type="evidence" value="ECO:0007669"/>
    <property type="project" value="UniProtKB-UniPathway"/>
</dbReference>
<dbReference type="InterPro" id="IPR036962">
    <property type="entry name" value="Glyco_hydro_3_N_sf"/>
</dbReference>
<keyword evidence="9" id="KW-1185">Reference proteome</keyword>
<dbReference type="InterPro" id="IPR026891">
    <property type="entry name" value="Fn3-like"/>
</dbReference>
<dbReference type="InterPro" id="IPR050288">
    <property type="entry name" value="Cellulose_deg_GH3"/>
</dbReference>